<name>A0A8H5AXS2_9AGAR</name>
<keyword evidence="6" id="KW-1185">Reference proteome</keyword>
<evidence type="ECO:0000259" key="4">
    <source>
        <dbReference type="Pfam" id="PF07859"/>
    </source>
</evidence>
<feature type="domain" description="Alpha/beta hydrolase fold-3" evidence="4">
    <location>
        <begin position="245"/>
        <end position="452"/>
    </location>
</feature>
<feature type="compositionally biased region" description="Polar residues" evidence="3">
    <location>
        <begin position="212"/>
        <end position="234"/>
    </location>
</feature>
<dbReference type="OrthoDB" id="408631at2759"/>
<dbReference type="Proteomes" id="UP000567179">
    <property type="component" value="Unassembled WGS sequence"/>
</dbReference>
<evidence type="ECO:0000256" key="1">
    <source>
        <dbReference type="ARBA" id="ARBA00010515"/>
    </source>
</evidence>
<dbReference type="Pfam" id="PF07859">
    <property type="entry name" value="Abhydrolase_3"/>
    <property type="match status" value="1"/>
</dbReference>
<feature type="region of interest" description="Disordered" evidence="3">
    <location>
        <begin position="622"/>
        <end position="644"/>
    </location>
</feature>
<evidence type="ECO:0000313" key="6">
    <source>
        <dbReference type="Proteomes" id="UP000567179"/>
    </source>
</evidence>
<dbReference type="AlphaFoldDB" id="A0A8H5AXS2"/>
<evidence type="ECO:0000313" key="5">
    <source>
        <dbReference type="EMBL" id="KAF5312443.1"/>
    </source>
</evidence>
<gene>
    <name evidence="5" type="ORF">D9619_002630</name>
</gene>
<reference evidence="5 6" key="1">
    <citation type="journal article" date="2020" name="ISME J.">
        <title>Uncovering the hidden diversity of litter-decomposition mechanisms in mushroom-forming fungi.</title>
        <authorList>
            <person name="Floudas D."/>
            <person name="Bentzer J."/>
            <person name="Ahren D."/>
            <person name="Johansson T."/>
            <person name="Persson P."/>
            <person name="Tunlid A."/>
        </authorList>
    </citation>
    <scope>NUCLEOTIDE SEQUENCE [LARGE SCALE GENOMIC DNA]</scope>
    <source>
        <strain evidence="5 6">CBS 101986</strain>
    </source>
</reference>
<dbReference type="InterPro" id="IPR029058">
    <property type="entry name" value="AB_hydrolase_fold"/>
</dbReference>
<comment type="caution">
    <text evidence="5">The sequence shown here is derived from an EMBL/GenBank/DDBJ whole genome shotgun (WGS) entry which is preliminary data.</text>
</comment>
<proteinExistence type="inferred from homology"/>
<dbReference type="FunFam" id="3.40.50.1820:FF:000252">
    <property type="entry name" value="Related to calmodulin-dependent protein kinase"/>
    <property type="match status" value="1"/>
</dbReference>
<comment type="similarity">
    <text evidence="1">Belongs to the 'GDXG' lipolytic enzyme family.</text>
</comment>
<dbReference type="InterPro" id="IPR050300">
    <property type="entry name" value="GDXG_lipolytic_enzyme"/>
</dbReference>
<feature type="region of interest" description="Disordered" evidence="3">
    <location>
        <begin position="708"/>
        <end position="735"/>
    </location>
</feature>
<dbReference type="InterPro" id="IPR013094">
    <property type="entry name" value="AB_hydrolase_3"/>
</dbReference>
<dbReference type="GO" id="GO:0016787">
    <property type="term" value="F:hydrolase activity"/>
    <property type="evidence" value="ECO:0007669"/>
    <property type="project" value="UniProtKB-KW"/>
</dbReference>
<sequence>MFHTFLKLSVPYHVLSSPSYLSSSSTRSAHIVMSPWFFSHSKAMNAPQEQPTRRSPTQSLLHYETGTFPPSSRVDPKAKRVIRRPLRIWDFWKVGAFVASKATELTTDVVLHHIWGPRRKSWGIEMTILSSLFRNAGRHSALVDIGSIRSLMAIGGLVPLPSDALVSPVTFNVKRRDLPGILAEFDAAETGDRELRGEWVVGRKTWQRLQTDWKSASKSDTSSYGSPNVGSSPPTEHLKRKERVILYIHGGAYYLSSAAAQRIITIPLAKYTDSRVFAIDYRLAPETCFPGPLHDVVSAYLRLIYDLRIPPENILISGDSAGGGLSLALLMYLRDHAFPLPSGAILMSPWVDLTMSCESWESNANFDVVPFPSSDNHMNPVALYLGEKAEQYLTHPYVSPLFGDFKGLPPLLVQAGDAEVLRDEIALLAHKATLAGVQVSHELYEDAIHVFQAFPFLETSRLSYESMRNFVRFVLPELQTRSPRPLGTLVEKNMEKEMDTDHSVVVGGDGVENVVSTEKMQQFGRTGSFNSDSDSDGDEGPSWVPTPQVFKPSEKKEEYEIEHVENIDLDDVPELSLSDSPSSLSSSPSPALSPKGHHAASLPPLESRPALIANDSDISTKSASSFINTSSPVSSPYTRSPRRIQSTSSLLPAFTFNSQYNHHEKHAHKTSRSHDATGHDNHFKLFAPSPPTKKYVINAKPSANLSVPAPTAMLPTPSVRKRHMSSGLTSPKMHGGLSELDMRKILADYGESSSDPGYMVGDVEALVDEWSRYGPANTTVVVSAHPGAVR</sequence>
<protein>
    <recommendedName>
        <fullName evidence="4">Alpha/beta hydrolase fold-3 domain-containing protein</fullName>
    </recommendedName>
</protein>
<dbReference type="InterPro" id="IPR002168">
    <property type="entry name" value="Lipase_GDXG_HIS_AS"/>
</dbReference>
<dbReference type="Gene3D" id="3.40.50.1820">
    <property type="entry name" value="alpha/beta hydrolase"/>
    <property type="match status" value="1"/>
</dbReference>
<accession>A0A8H5AXS2</accession>
<feature type="compositionally biased region" description="Basic and acidic residues" evidence="3">
    <location>
        <begin position="552"/>
        <end position="566"/>
    </location>
</feature>
<dbReference type="PANTHER" id="PTHR48081">
    <property type="entry name" value="AB HYDROLASE SUPERFAMILY PROTEIN C4A8.06C"/>
    <property type="match status" value="1"/>
</dbReference>
<evidence type="ECO:0000256" key="2">
    <source>
        <dbReference type="ARBA" id="ARBA00022801"/>
    </source>
</evidence>
<organism evidence="5 6">
    <name type="scientific">Psilocybe cf. subviscida</name>
    <dbReference type="NCBI Taxonomy" id="2480587"/>
    <lineage>
        <taxon>Eukaryota</taxon>
        <taxon>Fungi</taxon>
        <taxon>Dikarya</taxon>
        <taxon>Basidiomycota</taxon>
        <taxon>Agaricomycotina</taxon>
        <taxon>Agaricomycetes</taxon>
        <taxon>Agaricomycetidae</taxon>
        <taxon>Agaricales</taxon>
        <taxon>Agaricineae</taxon>
        <taxon>Strophariaceae</taxon>
        <taxon>Psilocybe</taxon>
    </lineage>
</organism>
<feature type="region of interest" description="Disordered" evidence="3">
    <location>
        <begin position="520"/>
        <end position="603"/>
    </location>
</feature>
<dbReference type="SUPFAM" id="SSF53474">
    <property type="entry name" value="alpha/beta-Hydrolases"/>
    <property type="match status" value="1"/>
</dbReference>
<dbReference type="PROSITE" id="PS01173">
    <property type="entry name" value="LIPASE_GDXG_HIS"/>
    <property type="match status" value="1"/>
</dbReference>
<dbReference type="EMBL" id="JAACJJ010000056">
    <property type="protein sequence ID" value="KAF5312443.1"/>
    <property type="molecule type" value="Genomic_DNA"/>
</dbReference>
<evidence type="ECO:0000256" key="3">
    <source>
        <dbReference type="SAM" id="MobiDB-lite"/>
    </source>
</evidence>
<keyword evidence="2" id="KW-0378">Hydrolase</keyword>
<feature type="region of interest" description="Disordered" evidence="3">
    <location>
        <begin position="212"/>
        <end position="236"/>
    </location>
</feature>
<dbReference type="PANTHER" id="PTHR48081:SF26">
    <property type="entry name" value="ALPHA_BETA HYDROLASE FOLD-3 DOMAIN-CONTAINING PROTEIN"/>
    <property type="match status" value="1"/>
</dbReference>
<feature type="compositionally biased region" description="Low complexity" evidence="3">
    <location>
        <begin position="574"/>
        <end position="594"/>
    </location>
</feature>